<evidence type="ECO:0000259" key="4">
    <source>
        <dbReference type="Pfam" id="PF00501"/>
    </source>
</evidence>
<evidence type="ECO:0000313" key="5">
    <source>
        <dbReference type="EMBL" id="ANX05573.1"/>
    </source>
</evidence>
<dbReference type="SUPFAM" id="SSF56801">
    <property type="entry name" value="Acetyl-CoA synthetase-like"/>
    <property type="match status" value="1"/>
</dbReference>
<dbReference type="InterPro" id="IPR000873">
    <property type="entry name" value="AMP-dep_synth/lig_dom"/>
</dbReference>
<dbReference type="AlphaFoldDB" id="A0A1B1YY39"/>
<keyword evidence="6" id="KW-1185">Reference proteome</keyword>
<dbReference type="GO" id="GO:0016874">
    <property type="term" value="F:ligase activity"/>
    <property type="evidence" value="ECO:0007669"/>
    <property type="project" value="UniProtKB-KW"/>
</dbReference>
<evidence type="ECO:0000256" key="3">
    <source>
        <dbReference type="SAM" id="MobiDB-lite"/>
    </source>
</evidence>
<dbReference type="KEGG" id="gbi:PG2T_09050"/>
<evidence type="ECO:0000256" key="1">
    <source>
        <dbReference type="ARBA" id="ARBA00006432"/>
    </source>
</evidence>
<feature type="domain" description="AMP-dependent synthetase/ligase" evidence="4">
    <location>
        <begin position="35"/>
        <end position="412"/>
    </location>
</feature>
<organism evidence="5 6">
    <name type="scientific">Immundisolibacter cernigliae</name>
    <dbReference type="NCBI Taxonomy" id="1810504"/>
    <lineage>
        <taxon>Bacteria</taxon>
        <taxon>Pseudomonadati</taxon>
        <taxon>Pseudomonadota</taxon>
        <taxon>Gammaproteobacteria</taxon>
        <taxon>Immundisolibacterales</taxon>
        <taxon>Immundisolibacteraceae</taxon>
        <taxon>Immundisolibacter</taxon>
    </lineage>
</organism>
<dbReference type="Proteomes" id="UP000092952">
    <property type="component" value="Chromosome"/>
</dbReference>
<dbReference type="Gene3D" id="3.30.300.30">
    <property type="match status" value="1"/>
</dbReference>
<evidence type="ECO:0000313" key="6">
    <source>
        <dbReference type="Proteomes" id="UP000092952"/>
    </source>
</evidence>
<dbReference type="PANTHER" id="PTHR22754:SF32">
    <property type="entry name" value="DISCO-INTERACTING PROTEIN 2"/>
    <property type="match status" value="1"/>
</dbReference>
<dbReference type="EMBL" id="CP014671">
    <property type="protein sequence ID" value="ANX05573.1"/>
    <property type="molecule type" value="Genomic_DNA"/>
</dbReference>
<proteinExistence type="inferred from homology"/>
<dbReference type="InterPro" id="IPR042099">
    <property type="entry name" value="ANL_N_sf"/>
</dbReference>
<feature type="region of interest" description="Disordered" evidence="3">
    <location>
        <begin position="536"/>
        <end position="571"/>
    </location>
</feature>
<name>A0A1B1YY39_9GAMM</name>
<dbReference type="InterPro" id="IPR045851">
    <property type="entry name" value="AMP-bd_C_sf"/>
</dbReference>
<dbReference type="GO" id="GO:0070566">
    <property type="term" value="F:adenylyltransferase activity"/>
    <property type="evidence" value="ECO:0007669"/>
    <property type="project" value="TreeGrafter"/>
</dbReference>
<gene>
    <name evidence="5" type="ORF">PG2T_09050</name>
</gene>
<dbReference type="GO" id="GO:0005886">
    <property type="term" value="C:plasma membrane"/>
    <property type="evidence" value="ECO:0007669"/>
    <property type="project" value="TreeGrafter"/>
</dbReference>
<dbReference type="GO" id="GO:0006633">
    <property type="term" value="P:fatty acid biosynthetic process"/>
    <property type="evidence" value="ECO:0007669"/>
    <property type="project" value="TreeGrafter"/>
</dbReference>
<comment type="similarity">
    <text evidence="1">Belongs to the ATP-dependent AMP-binding enzyme family.</text>
</comment>
<reference evidence="6" key="1">
    <citation type="submission" date="2016-03" db="EMBL/GenBank/DDBJ databases">
        <title>Complete genome sequence of Solimmundus cernigliae, representing a novel lineage of polycyclic aromatic hydrocarbon degraders within the Gammaproteobacteria.</title>
        <authorList>
            <person name="Singleton D.R."/>
            <person name="Dickey A.N."/>
            <person name="Scholl E.H."/>
            <person name="Wright F.A."/>
            <person name="Aitken M.D."/>
        </authorList>
    </citation>
    <scope>NUCLEOTIDE SEQUENCE [LARGE SCALE GENOMIC DNA]</scope>
    <source>
        <strain evidence="6">TR3.2</strain>
    </source>
</reference>
<sequence>MRFADFDTLTDALDYAAAGTTGSNFYNARGDLALALSYAQLRQDALDLAQRFAALGLPRQARVALVAETDPDFVRLFFACQYAGLVPVPLPAAVHLGGREAFVRQLRTMLDGCQASVAIAPPDFGPMLHAAAVDVPLAFCGTPDEFRALPLADNPPASSQADELAYLQYTSGSTRFPRGVMITHRTVMQNLQGIVRHGLAISDADRFMSWLPFYHDMGLVGLVFSPLAAQRSVDYLGTRDFAMRPRQWLALMSRNRATIAFSPPFGYALVGRRLRPTDVAQYDLSAWRIAGVGAETIRAETLEQFAAVLHDSGFRAEAFLPCYGMAECSLAVSFAPLGLGIDTDTVDAQVLGHQRVAQMADAHTTSVNRFVNCGAVLPGHSLEIRDEAGRRLPQRRCGTIFVRGPSVMSGYFGDAAETARVLSPDGWLNTGDVGYLADGRLFITGREKDLFIINGRNIWPQDLEFLAEQQPELRPEDASAFAVPDADGDDLAVLVVQCREHDPLRRIDLVMRLQGLIKAELGIPCFIELVAPHTLPRTSSGKLSRSGARRDFLERNGNQAPAPSRLAKSID</sequence>
<dbReference type="PANTHER" id="PTHR22754">
    <property type="entry name" value="DISCO-INTERACTING PROTEIN 2 DIP2 -RELATED"/>
    <property type="match status" value="1"/>
</dbReference>
<dbReference type="InParanoid" id="A0A1B1YY39"/>
<dbReference type="NCBIfam" id="NF006624">
    <property type="entry name" value="PRK09192.1"/>
    <property type="match status" value="1"/>
</dbReference>
<dbReference type="InterPro" id="IPR040097">
    <property type="entry name" value="FAAL/FAAC"/>
</dbReference>
<dbReference type="STRING" id="1810504.PG2T_09050"/>
<keyword evidence="2" id="KW-0436">Ligase</keyword>
<evidence type="ECO:0000256" key="2">
    <source>
        <dbReference type="ARBA" id="ARBA00022598"/>
    </source>
</evidence>
<dbReference type="Pfam" id="PF00501">
    <property type="entry name" value="AMP-binding"/>
    <property type="match status" value="1"/>
</dbReference>
<dbReference type="Gene3D" id="3.40.50.12780">
    <property type="entry name" value="N-terminal domain of ligase-like"/>
    <property type="match status" value="1"/>
</dbReference>
<protein>
    <submittedName>
        <fullName evidence="5">Acyl-CoA synthetase</fullName>
    </submittedName>
</protein>
<dbReference type="CDD" id="cd05931">
    <property type="entry name" value="FAAL"/>
    <property type="match status" value="1"/>
</dbReference>
<accession>A0A1B1YY39</accession>